<keyword evidence="3" id="KW-1185">Reference proteome</keyword>
<evidence type="ECO:0000313" key="2">
    <source>
        <dbReference type="EMBL" id="ABK18982.1"/>
    </source>
</evidence>
<dbReference type="InParanoid" id="A0LNI0"/>
<gene>
    <name evidence="2" type="ordered locus">Sfum_3309</name>
</gene>
<dbReference type="AlphaFoldDB" id="A0LNI0"/>
<organism evidence="2 3">
    <name type="scientific">Syntrophobacter fumaroxidans (strain DSM 10017 / MPOB)</name>
    <dbReference type="NCBI Taxonomy" id="335543"/>
    <lineage>
        <taxon>Bacteria</taxon>
        <taxon>Pseudomonadati</taxon>
        <taxon>Thermodesulfobacteriota</taxon>
        <taxon>Syntrophobacteria</taxon>
        <taxon>Syntrophobacterales</taxon>
        <taxon>Syntrophobacteraceae</taxon>
        <taxon>Syntrophobacter</taxon>
    </lineage>
</organism>
<feature type="transmembrane region" description="Helical" evidence="1">
    <location>
        <begin position="26"/>
        <end position="47"/>
    </location>
</feature>
<dbReference type="KEGG" id="sfu:Sfum_3309"/>
<accession>A0LNI0</accession>
<feature type="transmembrane region" description="Helical" evidence="1">
    <location>
        <begin position="53"/>
        <end position="72"/>
    </location>
</feature>
<name>A0LNI0_SYNFM</name>
<dbReference type="HOGENOM" id="CLU_2604785_0_0_7"/>
<evidence type="ECO:0000256" key="1">
    <source>
        <dbReference type="SAM" id="Phobius"/>
    </source>
</evidence>
<sequence length="79" mass="8642">MRFDRCAGKHQCAIKEELGMSWAWRFGMIILTGVPAIVGGGLFYSIFDSWNAVIAWEVILIVLMGTVIIRGGKSAASSH</sequence>
<evidence type="ECO:0000313" key="3">
    <source>
        <dbReference type="Proteomes" id="UP000001784"/>
    </source>
</evidence>
<proteinExistence type="predicted"/>
<keyword evidence="1" id="KW-0812">Transmembrane</keyword>
<protein>
    <submittedName>
        <fullName evidence="2">Uncharacterized protein</fullName>
    </submittedName>
</protein>
<dbReference type="EMBL" id="CP000478">
    <property type="protein sequence ID" value="ABK18982.1"/>
    <property type="molecule type" value="Genomic_DNA"/>
</dbReference>
<dbReference type="Proteomes" id="UP000001784">
    <property type="component" value="Chromosome"/>
</dbReference>
<keyword evidence="1" id="KW-0472">Membrane</keyword>
<keyword evidence="1" id="KW-1133">Transmembrane helix</keyword>
<reference evidence="2 3" key="1">
    <citation type="submission" date="2006-10" db="EMBL/GenBank/DDBJ databases">
        <title>Complete sequence of Syntrophobacter fumaroxidans MPOB.</title>
        <authorList>
            <consortium name="US DOE Joint Genome Institute"/>
            <person name="Copeland A."/>
            <person name="Lucas S."/>
            <person name="Lapidus A."/>
            <person name="Barry K."/>
            <person name="Detter J.C."/>
            <person name="Glavina del Rio T."/>
            <person name="Hammon N."/>
            <person name="Israni S."/>
            <person name="Pitluck S."/>
            <person name="Goltsman E.G."/>
            <person name="Martinez M."/>
            <person name="Schmutz J."/>
            <person name="Larimer F."/>
            <person name="Land M."/>
            <person name="Hauser L."/>
            <person name="Kyrpides N."/>
            <person name="Kim E."/>
            <person name="Boone D.R."/>
            <person name="Brockman F."/>
            <person name="Culley D."/>
            <person name="Ferry J."/>
            <person name="Gunsalus R."/>
            <person name="McInerney M.J."/>
            <person name="Morrison M."/>
            <person name="Plugge C."/>
            <person name="Rohlin L."/>
            <person name="Scholten J."/>
            <person name="Sieber J."/>
            <person name="Stams A.J.M."/>
            <person name="Worm P."/>
            <person name="Henstra A.M."/>
            <person name="Richardson P."/>
        </authorList>
    </citation>
    <scope>NUCLEOTIDE SEQUENCE [LARGE SCALE GENOMIC DNA]</scope>
    <source>
        <strain evidence="3">DSM 10017 / MPOB</strain>
    </source>
</reference>